<evidence type="ECO:0000259" key="2">
    <source>
        <dbReference type="Pfam" id="PF19337"/>
    </source>
</evidence>
<dbReference type="Proteomes" id="UP001381693">
    <property type="component" value="Unassembled WGS sequence"/>
</dbReference>
<reference evidence="3 4" key="1">
    <citation type="submission" date="2023-11" db="EMBL/GenBank/DDBJ databases">
        <title>Halocaridina rubra genome assembly.</title>
        <authorList>
            <person name="Smith C."/>
        </authorList>
    </citation>
    <scope>NUCLEOTIDE SEQUENCE [LARGE SCALE GENOMIC DNA]</scope>
    <source>
        <strain evidence="3">EP-1</strain>
        <tissue evidence="3">Whole</tissue>
    </source>
</reference>
<evidence type="ECO:0000313" key="3">
    <source>
        <dbReference type="EMBL" id="KAK7076264.1"/>
    </source>
</evidence>
<accession>A0AAN8XDK3</accession>
<gene>
    <name evidence="3" type="ORF">SK128_010156</name>
</gene>
<keyword evidence="4" id="KW-1185">Reference proteome</keyword>
<organism evidence="3 4">
    <name type="scientific">Halocaridina rubra</name>
    <name type="common">Hawaiian red shrimp</name>
    <dbReference type="NCBI Taxonomy" id="373956"/>
    <lineage>
        <taxon>Eukaryota</taxon>
        <taxon>Metazoa</taxon>
        <taxon>Ecdysozoa</taxon>
        <taxon>Arthropoda</taxon>
        <taxon>Crustacea</taxon>
        <taxon>Multicrustacea</taxon>
        <taxon>Malacostraca</taxon>
        <taxon>Eumalacostraca</taxon>
        <taxon>Eucarida</taxon>
        <taxon>Decapoda</taxon>
        <taxon>Pleocyemata</taxon>
        <taxon>Caridea</taxon>
        <taxon>Atyoidea</taxon>
        <taxon>Atyidae</taxon>
        <taxon>Halocaridina</taxon>
    </lineage>
</organism>
<dbReference type="InterPro" id="IPR045806">
    <property type="entry name" value="BAMBI_C"/>
</dbReference>
<dbReference type="AlphaFoldDB" id="A0AAN8XDK3"/>
<keyword evidence="1" id="KW-1133">Transmembrane helix</keyword>
<protein>
    <recommendedName>
        <fullName evidence="2">BMP and activin membrane-bound inhibitor C-terminal domain-containing protein</fullName>
    </recommendedName>
</protein>
<keyword evidence="1" id="KW-0812">Transmembrane</keyword>
<feature type="transmembrane region" description="Helical" evidence="1">
    <location>
        <begin position="123"/>
        <end position="147"/>
    </location>
</feature>
<keyword evidence="1" id="KW-0472">Membrane</keyword>
<evidence type="ECO:0000313" key="4">
    <source>
        <dbReference type="Proteomes" id="UP001381693"/>
    </source>
</evidence>
<name>A0AAN8XDK3_HALRR</name>
<sequence>MGYMCKSPMGACFTRNIPTPTHSYAQTRKMYHRRAPMHGCVELLPQQHQDECLSKTGINRINKSGKLIDMSSVESSSLPDPDLTCCSQDMCNFRDIDVYIQVDGTYDSQTDINRRDSEMVDTLWFKAATIAVPIAGGFILIILVLLASRMLSKENKRHRMSQVIGERYLKDPLYPGGSSEPLSHLPLYYHAPLSKMPSLSQSSHRASYEEKPCSYRPPDTQICNLEELKPLNILHHDVHWDQREADSPLPS</sequence>
<evidence type="ECO:0000256" key="1">
    <source>
        <dbReference type="SAM" id="Phobius"/>
    </source>
</evidence>
<dbReference type="EMBL" id="JAXCGZ010009751">
    <property type="protein sequence ID" value="KAK7076264.1"/>
    <property type="molecule type" value="Genomic_DNA"/>
</dbReference>
<feature type="domain" description="BMP and activin membrane-bound inhibitor C-terminal" evidence="2">
    <location>
        <begin position="121"/>
        <end position="160"/>
    </location>
</feature>
<dbReference type="Pfam" id="PF19337">
    <property type="entry name" value="BAMBI_C"/>
    <property type="match status" value="1"/>
</dbReference>
<comment type="caution">
    <text evidence="3">The sequence shown here is derived from an EMBL/GenBank/DDBJ whole genome shotgun (WGS) entry which is preliminary data.</text>
</comment>
<proteinExistence type="predicted"/>